<dbReference type="SMART" id="SM00875">
    <property type="entry name" value="BACK"/>
    <property type="match status" value="1"/>
</dbReference>
<keyword evidence="3" id="KW-1185">Reference proteome</keyword>
<dbReference type="InterPro" id="IPR008979">
    <property type="entry name" value="Galactose-bd-like_sf"/>
</dbReference>
<comment type="caution">
    <text evidence="2">The sequence shown here is derived from an EMBL/GenBank/DDBJ whole genome shotgun (WGS) entry which is preliminary data.</text>
</comment>
<dbReference type="Pfam" id="PF22633">
    <property type="entry name" value="F5_F8_type_C_2"/>
    <property type="match status" value="1"/>
</dbReference>
<dbReference type="SUPFAM" id="SSF54695">
    <property type="entry name" value="POZ domain"/>
    <property type="match status" value="1"/>
</dbReference>
<dbReference type="Pfam" id="PF07707">
    <property type="entry name" value="BACK"/>
    <property type="match status" value="1"/>
</dbReference>
<dbReference type="PANTHER" id="PTHR46306:SF1">
    <property type="entry name" value="BTB_POZ DOMAIN-CONTAINING PROTEIN 9"/>
    <property type="match status" value="1"/>
</dbReference>
<dbReference type="InterPro" id="IPR011705">
    <property type="entry name" value="BACK"/>
</dbReference>
<dbReference type="GO" id="GO:0048512">
    <property type="term" value="P:circadian behavior"/>
    <property type="evidence" value="ECO:0007669"/>
    <property type="project" value="TreeGrafter"/>
</dbReference>
<dbReference type="Pfam" id="PF00651">
    <property type="entry name" value="BTB"/>
    <property type="match status" value="1"/>
</dbReference>
<feature type="domain" description="BTB" evidence="1">
    <location>
        <begin position="70"/>
        <end position="137"/>
    </location>
</feature>
<dbReference type="PANTHER" id="PTHR46306">
    <property type="entry name" value="BTB/POZ DOMAIN-CONTAINING PROTEIN 9"/>
    <property type="match status" value="1"/>
</dbReference>
<dbReference type="PROSITE" id="PS50097">
    <property type="entry name" value="BTB"/>
    <property type="match status" value="1"/>
</dbReference>
<sequence>MLAMIPCPEYWLSCFDMSSLDAFETHTNNNDSVSVEKMVLPIETDDVITIRDVSKLYEDISSLYLNKKFPDVILVLDGEKLHAHKAILSARSEYLDALINDGSQELQQSEVAITDVSPKAFKKLLQFIYTGIITITSNVGLIVEVLELALQYSFKDLVNATTQSLKSAINLKNICSILNTANLYDLNDLKQACHTFMDPNASEIVTGDCFTDFSQKSVVQLLERDTFSAPKIEIFKSVSKWCEVNDDVDGLVMRSVRLSWLTVEDILSIVWPSKLVENEDLLGAIAEIVGVKAKTSVCRVKKLTDVNIATHEIAGNDITFLLTDNRIMDRVAYHKLDFERSITVKLGVPSYLNHINMMLDKDSRYYSYYIEVSLDQEKWKKVVDYSSYPCRSVQDLYFKEEIAQYVRIVGTHNSANREFHLVFFEAYFKATIPKVIGDIICPITNVATLSKKAMVIQG</sequence>
<dbReference type="Gene3D" id="2.60.120.260">
    <property type="entry name" value="Galactose-binding domain-like"/>
    <property type="match status" value="1"/>
</dbReference>
<dbReference type="SUPFAM" id="SSF49785">
    <property type="entry name" value="Galactose-binding domain-like"/>
    <property type="match status" value="1"/>
</dbReference>
<dbReference type="Gene3D" id="1.25.40.420">
    <property type="match status" value="1"/>
</dbReference>
<name>A0A8J6HNI9_TENMO</name>
<reference evidence="2" key="1">
    <citation type="journal article" date="2020" name="J Insects Food Feed">
        <title>The yellow mealworm (Tenebrio molitor) genome: a resource for the emerging insects as food and feed industry.</title>
        <authorList>
            <person name="Eriksson T."/>
            <person name="Andere A."/>
            <person name="Kelstrup H."/>
            <person name="Emery V."/>
            <person name="Picard C."/>
        </authorList>
    </citation>
    <scope>NUCLEOTIDE SEQUENCE</scope>
    <source>
        <strain evidence="2">Stoneville</strain>
        <tissue evidence="2">Whole head</tissue>
    </source>
</reference>
<dbReference type="GO" id="GO:0050804">
    <property type="term" value="P:modulation of chemical synaptic transmission"/>
    <property type="evidence" value="ECO:0007669"/>
    <property type="project" value="TreeGrafter"/>
</dbReference>
<evidence type="ECO:0000259" key="1">
    <source>
        <dbReference type="PROSITE" id="PS50097"/>
    </source>
</evidence>
<dbReference type="InterPro" id="IPR052407">
    <property type="entry name" value="BTB_POZ_domain_cont_9"/>
</dbReference>
<dbReference type="InterPro" id="IPR011333">
    <property type="entry name" value="SKP1/BTB/POZ_sf"/>
</dbReference>
<gene>
    <name evidence="2" type="ORF">GEV33_004240</name>
</gene>
<dbReference type="EMBL" id="JABDTM020017351">
    <property type="protein sequence ID" value="KAH0818551.1"/>
    <property type="molecule type" value="Genomic_DNA"/>
</dbReference>
<dbReference type="GO" id="GO:0008344">
    <property type="term" value="P:adult locomotory behavior"/>
    <property type="evidence" value="ECO:0007669"/>
    <property type="project" value="TreeGrafter"/>
</dbReference>
<dbReference type="Proteomes" id="UP000719412">
    <property type="component" value="Unassembled WGS sequence"/>
</dbReference>
<dbReference type="AlphaFoldDB" id="A0A8J6HNI9"/>
<dbReference type="Gene3D" id="3.30.710.10">
    <property type="entry name" value="Potassium Channel Kv1.1, Chain A"/>
    <property type="match status" value="1"/>
</dbReference>
<dbReference type="GO" id="GO:0005737">
    <property type="term" value="C:cytoplasm"/>
    <property type="evidence" value="ECO:0007669"/>
    <property type="project" value="TreeGrafter"/>
</dbReference>
<reference evidence="2" key="2">
    <citation type="submission" date="2021-08" db="EMBL/GenBank/DDBJ databases">
        <authorList>
            <person name="Eriksson T."/>
        </authorList>
    </citation>
    <scope>NUCLEOTIDE SEQUENCE</scope>
    <source>
        <strain evidence="2">Stoneville</strain>
        <tissue evidence="2">Whole head</tissue>
    </source>
</reference>
<evidence type="ECO:0000313" key="3">
    <source>
        <dbReference type="Proteomes" id="UP000719412"/>
    </source>
</evidence>
<accession>A0A8J6HNI9</accession>
<evidence type="ECO:0000313" key="2">
    <source>
        <dbReference type="EMBL" id="KAH0818551.1"/>
    </source>
</evidence>
<organism evidence="2 3">
    <name type="scientific">Tenebrio molitor</name>
    <name type="common">Yellow mealworm beetle</name>
    <dbReference type="NCBI Taxonomy" id="7067"/>
    <lineage>
        <taxon>Eukaryota</taxon>
        <taxon>Metazoa</taxon>
        <taxon>Ecdysozoa</taxon>
        <taxon>Arthropoda</taxon>
        <taxon>Hexapoda</taxon>
        <taxon>Insecta</taxon>
        <taxon>Pterygota</taxon>
        <taxon>Neoptera</taxon>
        <taxon>Endopterygota</taxon>
        <taxon>Coleoptera</taxon>
        <taxon>Polyphaga</taxon>
        <taxon>Cucujiformia</taxon>
        <taxon>Tenebrionidae</taxon>
        <taxon>Tenebrio</taxon>
    </lineage>
</organism>
<dbReference type="SMART" id="SM00225">
    <property type="entry name" value="BTB"/>
    <property type="match status" value="1"/>
</dbReference>
<dbReference type="InterPro" id="IPR000210">
    <property type="entry name" value="BTB/POZ_dom"/>
</dbReference>
<protein>
    <recommendedName>
        <fullName evidence="1">BTB domain-containing protein</fullName>
    </recommendedName>
</protein>
<proteinExistence type="predicted"/>